<dbReference type="Proteomes" id="UP000568839">
    <property type="component" value="Unassembled WGS sequence"/>
</dbReference>
<dbReference type="SUPFAM" id="SSF47413">
    <property type="entry name" value="lambda repressor-like DNA-binding domains"/>
    <property type="match status" value="1"/>
</dbReference>
<dbReference type="RefSeq" id="WP_184403713.1">
    <property type="nucleotide sequence ID" value="NZ_JACHHJ010000002.1"/>
</dbReference>
<feature type="domain" description="HTH cro/C1-type" evidence="2">
    <location>
        <begin position="10"/>
        <end position="65"/>
    </location>
</feature>
<evidence type="ECO:0000256" key="1">
    <source>
        <dbReference type="ARBA" id="ARBA00023125"/>
    </source>
</evidence>
<dbReference type="GO" id="GO:0003677">
    <property type="term" value="F:DNA binding"/>
    <property type="evidence" value="ECO:0007669"/>
    <property type="project" value="UniProtKB-KW"/>
</dbReference>
<dbReference type="Pfam" id="PF01381">
    <property type="entry name" value="HTH_3"/>
    <property type="match status" value="1"/>
</dbReference>
<name>A0A841PZ11_9BACL</name>
<organism evidence="3 4">
    <name type="scientific">Geomicrobium halophilum</name>
    <dbReference type="NCBI Taxonomy" id="549000"/>
    <lineage>
        <taxon>Bacteria</taxon>
        <taxon>Bacillati</taxon>
        <taxon>Bacillota</taxon>
        <taxon>Bacilli</taxon>
        <taxon>Bacillales</taxon>
        <taxon>Geomicrobium</taxon>
    </lineage>
</organism>
<keyword evidence="4" id="KW-1185">Reference proteome</keyword>
<dbReference type="SMART" id="SM00530">
    <property type="entry name" value="HTH_XRE"/>
    <property type="match status" value="1"/>
</dbReference>
<dbReference type="GO" id="GO:0003700">
    <property type="term" value="F:DNA-binding transcription factor activity"/>
    <property type="evidence" value="ECO:0007669"/>
    <property type="project" value="TreeGrafter"/>
</dbReference>
<reference evidence="3 4" key="1">
    <citation type="submission" date="2020-08" db="EMBL/GenBank/DDBJ databases">
        <title>Genomic Encyclopedia of Type Strains, Phase IV (KMG-IV): sequencing the most valuable type-strain genomes for metagenomic binning, comparative biology and taxonomic classification.</title>
        <authorList>
            <person name="Goeker M."/>
        </authorList>
    </citation>
    <scope>NUCLEOTIDE SEQUENCE [LARGE SCALE GENOMIC DNA]</scope>
    <source>
        <strain evidence="3 4">DSM 21769</strain>
    </source>
</reference>
<dbReference type="EMBL" id="JACHHJ010000002">
    <property type="protein sequence ID" value="MBB6449752.1"/>
    <property type="molecule type" value="Genomic_DNA"/>
</dbReference>
<dbReference type="InterPro" id="IPR001387">
    <property type="entry name" value="Cro/C1-type_HTH"/>
</dbReference>
<dbReference type="InterPro" id="IPR050807">
    <property type="entry name" value="TransReg_Diox_bact_type"/>
</dbReference>
<accession>A0A841PZ11</accession>
<evidence type="ECO:0000259" key="2">
    <source>
        <dbReference type="PROSITE" id="PS50943"/>
    </source>
</evidence>
<comment type="caution">
    <text evidence="3">The sequence shown here is derived from an EMBL/GenBank/DDBJ whole genome shotgun (WGS) entry which is preliminary data.</text>
</comment>
<evidence type="ECO:0000313" key="3">
    <source>
        <dbReference type="EMBL" id="MBB6449752.1"/>
    </source>
</evidence>
<dbReference type="PANTHER" id="PTHR46797:SF1">
    <property type="entry name" value="METHYLPHOSPHONATE SYNTHASE"/>
    <property type="match status" value="1"/>
</dbReference>
<evidence type="ECO:0000313" key="4">
    <source>
        <dbReference type="Proteomes" id="UP000568839"/>
    </source>
</evidence>
<dbReference type="PROSITE" id="PS50943">
    <property type="entry name" value="HTH_CROC1"/>
    <property type="match status" value="1"/>
</dbReference>
<dbReference type="CDD" id="cd00093">
    <property type="entry name" value="HTH_XRE"/>
    <property type="match status" value="1"/>
</dbReference>
<dbReference type="GO" id="GO:0005829">
    <property type="term" value="C:cytosol"/>
    <property type="evidence" value="ECO:0007669"/>
    <property type="project" value="TreeGrafter"/>
</dbReference>
<proteinExistence type="predicted"/>
<protein>
    <submittedName>
        <fullName evidence="3">Transcriptional regulator with XRE-family HTH domain</fullName>
    </submittedName>
</protein>
<dbReference type="AlphaFoldDB" id="A0A841PZ11"/>
<dbReference type="Gene3D" id="1.10.260.40">
    <property type="entry name" value="lambda repressor-like DNA-binding domains"/>
    <property type="match status" value="1"/>
</dbReference>
<keyword evidence="1" id="KW-0238">DNA-binding</keyword>
<sequence>MKAEEFGKYLRELRKKNNMTLRQLSLYSNVSHPYLSQLENGKKAIPSANVLKKISKGLKVSHELLMQKAGYIDTDTETEKRFNELINDPQTDLMFKDWDKMNEEQREEALQMLKFILYKGENDS</sequence>
<dbReference type="InterPro" id="IPR010982">
    <property type="entry name" value="Lambda_DNA-bd_dom_sf"/>
</dbReference>
<dbReference type="PANTHER" id="PTHR46797">
    <property type="entry name" value="HTH-TYPE TRANSCRIPTIONAL REGULATOR"/>
    <property type="match status" value="1"/>
</dbReference>
<gene>
    <name evidence="3" type="ORF">HNR44_001730</name>
</gene>